<name>A0A8H5BSX0_9AGAR</name>
<accession>A0A8H5BSX0</accession>
<dbReference type="AlphaFoldDB" id="A0A8H5BSX0"/>
<proteinExistence type="predicted"/>
<evidence type="ECO:0000313" key="4">
    <source>
        <dbReference type="Proteomes" id="UP000541558"/>
    </source>
</evidence>
<reference evidence="2 4" key="1">
    <citation type="journal article" date="2020" name="ISME J.">
        <title>Uncovering the hidden diversity of litter-decomposition mechanisms in mushroom-forming fungi.</title>
        <authorList>
            <person name="Floudas D."/>
            <person name="Bentzer J."/>
            <person name="Ahren D."/>
            <person name="Johansson T."/>
            <person name="Persson P."/>
            <person name="Tunlid A."/>
        </authorList>
    </citation>
    <scope>NUCLEOTIDE SEQUENCE [LARGE SCALE GENOMIC DNA]</scope>
    <source>
        <strain evidence="2 4">CBS 175.51</strain>
    </source>
</reference>
<feature type="region of interest" description="Disordered" evidence="1">
    <location>
        <begin position="74"/>
        <end position="147"/>
    </location>
</feature>
<comment type="caution">
    <text evidence="2">The sequence shown here is derived from an EMBL/GenBank/DDBJ whole genome shotgun (WGS) entry which is preliminary data.</text>
</comment>
<evidence type="ECO:0000313" key="2">
    <source>
        <dbReference type="EMBL" id="KAF5328970.1"/>
    </source>
</evidence>
<dbReference type="EMBL" id="JAACJK010000124">
    <property type="protein sequence ID" value="KAF5328990.1"/>
    <property type="molecule type" value="Genomic_DNA"/>
</dbReference>
<feature type="compositionally biased region" description="Polar residues" evidence="1">
    <location>
        <begin position="103"/>
        <end position="117"/>
    </location>
</feature>
<dbReference type="Proteomes" id="UP000541558">
    <property type="component" value="Unassembled WGS sequence"/>
</dbReference>
<evidence type="ECO:0000313" key="3">
    <source>
        <dbReference type="EMBL" id="KAF5328990.1"/>
    </source>
</evidence>
<protein>
    <submittedName>
        <fullName evidence="2">Uncharacterized protein</fullName>
    </submittedName>
</protein>
<sequence>MIKVLILSYRGAEIYPSSSQSQLSQHAATLPYDAAPGYPMPKSRVGRVEQSGLRAQQRHGYRTQPQYHDFIQQKSRHASNGHVDIRPVISETTHATRGRMEGDTTTPALGTLRTPNSRVGRACAAPEQGRTCNEEKDKNGAFDGGGV</sequence>
<keyword evidence="4" id="KW-1185">Reference proteome</keyword>
<feature type="region of interest" description="Disordered" evidence="1">
    <location>
        <begin position="44"/>
        <end position="63"/>
    </location>
</feature>
<gene>
    <name evidence="3" type="ORF">D9611_013465</name>
    <name evidence="2" type="ORF">D9611_013505</name>
</gene>
<dbReference type="EMBL" id="JAACJK010000124">
    <property type="protein sequence ID" value="KAF5328970.1"/>
    <property type="molecule type" value="Genomic_DNA"/>
</dbReference>
<evidence type="ECO:0000256" key="1">
    <source>
        <dbReference type="SAM" id="MobiDB-lite"/>
    </source>
</evidence>
<organism evidence="2 4">
    <name type="scientific">Ephemerocybe angulata</name>
    <dbReference type="NCBI Taxonomy" id="980116"/>
    <lineage>
        <taxon>Eukaryota</taxon>
        <taxon>Fungi</taxon>
        <taxon>Dikarya</taxon>
        <taxon>Basidiomycota</taxon>
        <taxon>Agaricomycotina</taxon>
        <taxon>Agaricomycetes</taxon>
        <taxon>Agaricomycetidae</taxon>
        <taxon>Agaricales</taxon>
        <taxon>Agaricineae</taxon>
        <taxon>Psathyrellaceae</taxon>
        <taxon>Ephemerocybe</taxon>
    </lineage>
</organism>